<keyword evidence="2" id="KW-0732">Signal</keyword>
<keyword evidence="1" id="KW-1133">Transmembrane helix</keyword>
<evidence type="ECO:0000259" key="3">
    <source>
        <dbReference type="Pfam" id="PF04536"/>
    </source>
</evidence>
<evidence type="ECO:0000313" key="5">
    <source>
        <dbReference type="Proteomes" id="UP000077748"/>
    </source>
</evidence>
<reference evidence="4 5" key="1">
    <citation type="submission" date="2016-05" db="EMBL/GenBank/DDBJ databases">
        <title>Genome Sequence of Pseudomonas citronellolis Strain SJTE-3, an Estrogens and Persistent Organic Pollutants degradation strain.</title>
        <authorList>
            <person name="Liang R."/>
        </authorList>
    </citation>
    <scope>NUCLEOTIDE SEQUENCE [LARGE SCALE GENOMIC DNA]</scope>
    <source>
        <strain evidence="4 5">SJTE-3</strain>
    </source>
</reference>
<dbReference type="Pfam" id="PF04536">
    <property type="entry name" value="TPM_phosphatase"/>
    <property type="match status" value="1"/>
</dbReference>
<dbReference type="Gene3D" id="3.10.310.50">
    <property type="match status" value="1"/>
</dbReference>
<protein>
    <submittedName>
        <fullName evidence="4">Dehydrogenase</fullName>
    </submittedName>
</protein>
<dbReference type="PANTHER" id="PTHR30373:SF2">
    <property type="entry name" value="UPF0603 PROTEIN YGCG"/>
    <property type="match status" value="1"/>
</dbReference>
<gene>
    <name evidence="4" type="ORF">A9C11_29500</name>
</gene>
<dbReference type="PANTHER" id="PTHR30373">
    <property type="entry name" value="UPF0603 PROTEIN YGCG"/>
    <property type="match status" value="1"/>
</dbReference>
<keyword evidence="1" id="KW-0472">Membrane</keyword>
<feature type="transmembrane region" description="Helical" evidence="1">
    <location>
        <begin position="211"/>
        <end position="235"/>
    </location>
</feature>
<dbReference type="EMBL" id="CP015878">
    <property type="protein sequence ID" value="ANI17877.1"/>
    <property type="molecule type" value="Genomic_DNA"/>
</dbReference>
<name>A0A1A9KJU3_9PSED</name>
<evidence type="ECO:0000256" key="2">
    <source>
        <dbReference type="SAM" id="SignalP"/>
    </source>
</evidence>
<feature type="chain" id="PRO_5008391826" evidence="2">
    <location>
        <begin position="22"/>
        <end position="298"/>
    </location>
</feature>
<dbReference type="Proteomes" id="UP000077748">
    <property type="component" value="Chromosome"/>
</dbReference>
<feature type="signal peptide" evidence="2">
    <location>
        <begin position="1"/>
        <end position="21"/>
    </location>
</feature>
<organism evidence="4 5">
    <name type="scientific">Pseudomonas citronellolis</name>
    <dbReference type="NCBI Taxonomy" id="53408"/>
    <lineage>
        <taxon>Bacteria</taxon>
        <taxon>Pseudomonadati</taxon>
        <taxon>Pseudomonadota</taxon>
        <taxon>Gammaproteobacteria</taxon>
        <taxon>Pseudomonadales</taxon>
        <taxon>Pseudomonadaceae</taxon>
        <taxon>Pseudomonas</taxon>
    </lineage>
</organism>
<accession>A0A1A9KJU3</accession>
<dbReference type="InterPro" id="IPR007621">
    <property type="entry name" value="TPM_dom"/>
</dbReference>
<sequence length="298" mass="30829">MSMRAWLLALALLCCAGLARAEVAVPQLSARVTDLTATLDAGQRGRLEQQLAALEQRKGAQLAVLMIPSTGEESIEQYAVRAFEQWKLGRKGVDDGVLLVVAKDDRALRIEVGYGLEGAVTDVLAGRIIREQIVPHFREGDFAGGVQAGVDSLEKLIDGEALPEPQQATQGDDLGLPAGSLLPLFALLAGVPLLGRLLPLPFMRQRSFGRYVICSIAVGVLAGVLSLVLTFSFAALVNNGVSAFVFALIAYPFFLLPAGFFRGGRGGGFGGGGFGGRGGGGFGGGGGSSGGGGASGRW</sequence>
<proteinExistence type="predicted"/>
<feature type="domain" description="TPM" evidence="3">
    <location>
        <begin position="32"/>
        <end position="155"/>
    </location>
</feature>
<evidence type="ECO:0000313" key="4">
    <source>
        <dbReference type="EMBL" id="ANI17877.1"/>
    </source>
</evidence>
<evidence type="ECO:0000256" key="1">
    <source>
        <dbReference type="SAM" id="Phobius"/>
    </source>
</evidence>
<feature type="transmembrane region" description="Helical" evidence="1">
    <location>
        <begin position="174"/>
        <end position="199"/>
    </location>
</feature>
<keyword evidence="1" id="KW-0812">Transmembrane</keyword>
<dbReference type="AlphaFoldDB" id="A0A1A9KJU3"/>
<feature type="transmembrane region" description="Helical" evidence="1">
    <location>
        <begin position="241"/>
        <end position="261"/>
    </location>
</feature>